<organism evidence="2 3">
    <name type="scientific">Rhodopseudomonas faecalis</name>
    <dbReference type="NCBI Taxonomy" id="99655"/>
    <lineage>
        <taxon>Bacteria</taxon>
        <taxon>Pseudomonadati</taxon>
        <taxon>Pseudomonadota</taxon>
        <taxon>Alphaproteobacteria</taxon>
        <taxon>Hyphomicrobiales</taxon>
        <taxon>Nitrobacteraceae</taxon>
        <taxon>Rhodopseudomonas</taxon>
    </lineage>
</organism>
<sequence>MAGFIEAMRATLTELSGDQRRTPPALPSTLPPSVLPVVSAGVHQLISYQGPDYAQLYLDRLRRFAGRKTVSEPLFAEIARLLAQRMSYLDPIALSQAALAAHGDGARADERHCLDLDELLAACPAMISEQVLEALHWVGWQHRPVTLRFRATSPFGRQRLRAQAALRRWRLLSPRYARERALTERWLHMIDRCLSKQPQAAGAVVASAQLLQGCGAAYRARLAAWHLIIDGLAKPVFDGALMLPDLAGAIETARGTVSDDPQQPALRRVIAQIREQAAPAAG</sequence>
<name>A0A318TJ31_9BRAD</name>
<feature type="domain" description="DUF6537" evidence="1">
    <location>
        <begin position="36"/>
        <end position="230"/>
    </location>
</feature>
<accession>A0A318TJ31</accession>
<dbReference type="InterPro" id="IPR046667">
    <property type="entry name" value="DUF6537"/>
</dbReference>
<protein>
    <recommendedName>
        <fullName evidence="1">DUF6537 domain-containing protein</fullName>
    </recommendedName>
</protein>
<dbReference type="EMBL" id="QJTI01000008">
    <property type="protein sequence ID" value="PYF03098.1"/>
    <property type="molecule type" value="Genomic_DNA"/>
</dbReference>
<evidence type="ECO:0000259" key="1">
    <source>
        <dbReference type="Pfam" id="PF20169"/>
    </source>
</evidence>
<evidence type="ECO:0000313" key="3">
    <source>
        <dbReference type="Proteomes" id="UP000248148"/>
    </source>
</evidence>
<reference evidence="2 3" key="1">
    <citation type="submission" date="2018-06" db="EMBL/GenBank/DDBJ databases">
        <title>Genomic Encyclopedia of Archaeal and Bacterial Type Strains, Phase II (KMG-II): from individual species to whole genera.</title>
        <authorList>
            <person name="Goeker M."/>
        </authorList>
    </citation>
    <scope>NUCLEOTIDE SEQUENCE [LARGE SCALE GENOMIC DNA]</scope>
    <source>
        <strain evidence="2 3">JCM 11668</strain>
    </source>
</reference>
<dbReference type="AlphaFoldDB" id="A0A318TJ31"/>
<dbReference type="RefSeq" id="WP_181418904.1">
    <property type="nucleotide sequence ID" value="NZ_QJTI01000008.1"/>
</dbReference>
<keyword evidence="3" id="KW-1185">Reference proteome</keyword>
<proteinExistence type="predicted"/>
<comment type="caution">
    <text evidence="2">The sequence shown here is derived from an EMBL/GenBank/DDBJ whole genome shotgun (WGS) entry which is preliminary data.</text>
</comment>
<evidence type="ECO:0000313" key="2">
    <source>
        <dbReference type="EMBL" id="PYF03098.1"/>
    </source>
</evidence>
<gene>
    <name evidence="2" type="ORF">BJ122_10823</name>
</gene>
<dbReference type="Pfam" id="PF20169">
    <property type="entry name" value="DUF6537"/>
    <property type="match status" value="1"/>
</dbReference>
<dbReference type="Proteomes" id="UP000248148">
    <property type="component" value="Unassembled WGS sequence"/>
</dbReference>